<evidence type="ECO:0000259" key="1">
    <source>
        <dbReference type="Pfam" id="PF00534"/>
    </source>
</evidence>
<protein>
    <submittedName>
        <fullName evidence="3">Glycosyltransferase family 1 protein</fullName>
    </submittedName>
</protein>
<reference evidence="3" key="1">
    <citation type="journal article" date="2020" name="mSystems">
        <title>Genome- and Community-Level Interaction Insights into Carbon Utilization and Element Cycling Functions of Hydrothermarchaeota in Hydrothermal Sediment.</title>
        <authorList>
            <person name="Zhou Z."/>
            <person name="Liu Y."/>
            <person name="Xu W."/>
            <person name="Pan J."/>
            <person name="Luo Z.H."/>
            <person name="Li M."/>
        </authorList>
    </citation>
    <scope>NUCLEOTIDE SEQUENCE</scope>
    <source>
        <strain evidence="3">HyVt-388</strain>
    </source>
</reference>
<sequence length="415" mass="48350">MNILLVNTFHYNRGGDCVYTFELANLLGSKRHKVVHFAMEHPFNFTSEYSGYFVPEIDLAEELKKKSFGAGVRVLKRTIYSNLAKKKLSGLLDNHRVDIAHIQNIHGHITPSIFHVLKKKNIPIVWTLHDYFLLCPNSSFYSKNRVCEACKGNKFYNVVINKCRKNSFAASFIVMFEEYIHRLLGLLKIVDYFITPSRFMRDKFIQYGFPVDKIMHIPNFININKNNETEQDGEETYILYGGRLSYEKGLKTLIRAFSLVKGTRLLIAGDGPLRQKLEEEVDENRWSRIEFTGHQNRETLLKLIRDAIFVTLPSECYENFPYTILEAFAEAKPVLGSQIGGIPELVKHRETGLLFEPGNAHDLAEKIKWLLDHPEERREMGMRARELVLEKYNPHLHYKQLIKIYKKALERHKTL</sequence>
<accession>A0A9C9K099</accession>
<evidence type="ECO:0000259" key="2">
    <source>
        <dbReference type="Pfam" id="PF13439"/>
    </source>
</evidence>
<dbReference type="Gene3D" id="3.40.50.2000">
    <property type="entry name" value="Glycogen Phosphorylase B"/>
    <property type="match status" value="2"/>
</dbReference>
<dbReference type="InterPro" id="IPR050194">
    <property type="entry name" value="Glycosyltransferase_grp1"/>
</dbReference>
<dbReference type="EMBL" id="DRIG01000072">
    <property type="protein sequence ID" value="HEC78821.1"/>
    <property type="molecule type" value="Genomic_DNA"/>
</dbReference>
<organism evidence="3 4">
    <name type="scientific">candidate division WOR-3 bacterium</name>
    <dbReference type="NCBI Taxonomy" id="2052148"/>
    <lineage>
        <taxon>Bacteria</taxon>
        <taxon>Bacteria division WOR-3</taxon>
    </lineage>
</organism>
<dbReference type="CDD" id="cd03801">
    <property type="entry name" value="GT4_PimA-like"/>
    <property type="match status" value="1"/>
</dbReference>
<dbReference type="InterPro" id="IPR001296">
    <property type="entry name" value="Glyco_trans_1"/>
</dbReference>
<evidence type="ECO:0000313" key="3">
    <source>
        <dbReference type="EMBL" id="HEC78821.1"/>
    </source>
</evidence>
<dbReference type="PANTHER" id="PTHR45947">
    <property type="entry name" value="SULFOQUINOVOSYL TRANSFERASE SQD2"/>
    <property type="match status" value="1"/>
</dbReference>
<dbReference type="PANTHER" id="PTHR45947:SF13">
    <property type="entry name" value="TRANSFERASE"/>
    <property type="match status" value="1"/>
</dbReference>
<dbReference type="AlphaFoldDB" id="A0A9C9K099"/>
<evidence type="ECO:0000313" key="4">
    <source>
        <dbReference type="Proteomes" id="UP000885826"/>
    </source>
</evidence>
<dbReference type="SUPFAM" id="SSF53756">
    <property type="entry name" value="UDP-Glycosyltransferase/glycogen phosphorylase"/>
    <property type="match status" value="1"/>
</dbReference>
<dbReference type="Pfam" id="PF13439">
    <property type="entry name" value="Glyco_transf_4"/>
    <property type="match status" value="1"/>
</dbReference>
<gene>
    <name evidence="3" type="ORF">ENI34_06725</name>
</gene>
<feature type="domain" description="Glycosyl transferase family 1" evidence="1">
    <location>
        <begin position="227"/>
        <end position="386"/>
    </location>
</feature>
<dbReference type="Proteomes" id="UP000885826">
    <property type="component" value="Unassembled WGS sequence"/>
</dbReference>
<proteinExistence type="predicted"/>
<dbReference type="Pfam" id="PF00534">
    <property type="entry name" value="Glycos_transf_1"/>
    <property type="match status" value="1"/>
</dbReference>
<dbReference type="GO" id="GO:0016757">
    <property type="term" value="F:glycosyltransferase activity"/>
    <property type="evidence" value="ECO:0007669"/>
    <property type="project" value="InterPro"/>
</dbReference>
<comment type="caution">
    <text evidence="3">The sequence shown here is derived from an EMBL/GenBank/DDBJ whole genome shotgun (WGS) entry which is preliminary data.</text>
</comment>
<feature type="domain" description="Glycosyltransferase subfamily 4-like N-terminal" evidence="2">
    <location>
        <begin position="18"/>
        <end position="224"/>
    </location>
</feature>
<name>A0A9C9K099_UNCW3</name>
<dbReference type="InterPro" id="IPR028098">
    <property type="entry name" value="Glyco_trans_4-like_N"/>
</dbReference>